<proteinExistence type="predicted"/>
<dbReference type="Gene3D" id="3.40.50.300">
    <property type="entry name" value="P-loop containing nucleotide triphosphate hydrolases"/>
    <property type="match status" value="1"/>
</dbReference>
<feature type="non-terminal residue" evidence="2">
    <location>
        <position position="423"/>
    </location>
</feature>
<dbReference type="PANTHER" id="PTHR22796:SF1">
    <property type="entry name" value="VWFA DOMAIN-CONTAINING PROTEIN"/>
    <property type="match status" value="1"/>
</dbReference>
<dbReference type="PANTHER" id="PTHR22796">
    <property type="entry name" value="URG4-RELATED"/>
    <property type="match status" value="1"/>
</dbReference>
<evidence type="ECO:0000313" key="2">
    <source>
        <dbReference type="EMBL" id="CAG8763591.1"/>
    </source>
</evidence>
<dbReference type="InterPro" id="IPR030383">
    <property type="entry name" value="G_VLIG_dom"/>
</dbReference>
<accession>A0A9N9J4L3</accession>
<dbReference type="EMBL" id="CAJVPZ010042324">
    <property type="protein sequence ID" value="CAG8763591.1"/>
    <property type="molecule type" value="Genomic_DNA"/>
</dbReference>
<dbReference type="OrthoDB" id="1597724at2759"/>
<feature type="domain" description="VLIG-type G" evidence="1">
    <location>
        <begin position="1"/>
        <end position="212"/>
    </location>
</feature>
<protein>
    <submittedName>
        <fullName evidence="2">18900_t:CDS:1</fullName>
    </submittedName>
</protein>
<evidence type="ECO:0000259" key="1">
    <source>
        <dbReference type="PROSITE" id="PS51717"/>
    </source>
</evidence>
<dbReference type="AlphaFoldDB" id="A0A9N9J4L3"/>
<dbReference type="Proteomes" id="UP000789396">
    <property type="component" value="Unassembled WGS sequence"/>
</dbReference>
<name>A0A9N9J4L3_9GLOM</name>
<reference evidence="2" key="1">
    <citation type="submission" date="2021-06" db="EMBL/GenBank/DDBJ databases">
        <authorList>
            <person name="Kallberg Y."/>
            <person name="Tangrot J."/>
            <person name="Rosling A."/>
        </authorList>
    </citation>
    <scope>NUCLEOTIDE SEQUENCE</scope>
    <source>
        <strain evidence="2">IN212</strain>
    </source>
</reference>
<keyword evidence="3" id="KW-1185">Reference proteome</keyword>
<dbReference type="Pfam" id="PF25683">
    <property type="entry name" value="URGCP_GTPase"/>
    <property type="match status" value="1"/>
</dbReference>
<evidence type="ECO:0000313" key="3">
    <source>
        <dbReference type="Proteomes" id="UP000789396"/>
    </source>
</evidence>
<gene>
    <name evidence="2" type="ORF">RFULGI_LOCUS14504</name>
</gene>
<feature type="non-terminal residue" evidence="2">
    <location>
        <position position="1"/>
    </location>
</feature>
<dbReference type="GO" id="GO:0005525">
    <property type="term" value="F:GTP binding"/>
    <property type="evidence" value="ECO:0007669"/>
    <property type="project" value="InterPro"/>
</dbReference>
<sequence length="423" mass="48730">LFMRLLFLEKDLSDHLGVDAFVLIDTEGLGAPEKMNEPESEKKDRMLATFAMGISNLTILNVLGESTRDLTEILQIAIVTIARLEEAGMAPNIRMVQHVSERNMSKFSEPEEKFREALHEALTIANEKDTAVGISSMKCLQILDERIKKGQLLKQFRPFKNGATAHAPPSGQYHEDVVDLYNSILDDCKNSLERIEFTKWGSLIQGYWRAVSHEGFAVRFRNIKEIYDFIYLGERIAKVKETINEAFFQHEEQIMQKFRTELLKWSHDHKTNSDLKNKCSEFLKKDLSSECLEIINKAREQIMNEMKDNAMSDGVRKEKVEDIWMLLREYISSNYKIRPVTEQIDEEVKDVFNNMGSLFNKYKEGTLPNLSKCKAYMVFISIGTFSVDRCPAKKDADKLEKALDDLADVVLEKKNARHFYSGI</sequence>
<organism evidence="2 3">
    <name type="scientific">Racocetra fulgida</name>
    <dbReference type="NCBI Taxonomy" id="60492"/>
    <lineage>
        <taxon>Eukaryota</taxon>
        <taxon>Fungi</taxon>
        <taxon>Fungi incertae sedis</taxon>
        <taxon>Mucoromycota</taxon>
        <taxon>Glomeromycotina</taxon>
        <taxon>Glomeromycetes</taxon>
        <taxon>Diversisporales</taxon>
        <taxon>Gigasporaceae</taxon>
        <taxon>Racocetra</taxon>
    </lineage>
</organism>
<comment type="caution">
    <text evidence="2">The sequence shown here is derived from an EMBL/GenBank/DDBJ whole genome shotgun (WGS) entry which is preliminary data.</text>
</comment>
<dbReference type="PROSITE" id="PS51717">
    <property type="entry name" value="G_VLIG"/>
    <property type="match status" value="1"/>
</dbReference>
<dbReference type="InterPro" id="IPR027417">
    <property type="entry name" value="P-loop_NTPase"/>
</dbReference>